<evidence type="ECO:0008006" key="4">
    <source>
        <dbReference type="Google" id="ProtNLM"/>
    </source>
</evidence>
<feature type="region of interest" description="Disordered" evidence="1">
    <location>
        <begin position="1"/>
        <end position="40"/>
    </location>
</feature>
<reference evidence="3" key="1">
    <citation type="journal article" date="2019" name="Int. J. Syst. Evol. Microbiol.">
        <title>The Global Catalogue of Microorganisms (GCM) 10K type strain sequencing project: providing services to taxonomists for standard genome sequencing and annotation.</title>
        <authorList>
            <consortium name="The Broad Institute Genomics Platform"/>
            <consortium name="The Broad Institute Genome Sequencing Center for Infectious Disease"/>
            <person name="Wu L."/>
            <person name="Ma J."/>
        </authorList>
    </citation>
    <scope>NUCLEOTIDE SEQUENCE [LARGE SCALE GENOMIC DNA]</scope>
    <source>
        <strain evidence="3">JCM 18081</strain>
    </source>
</reference>
<dbReference type="EMBL" id="BAABIG010000022">
    <property type="protein sequence ID" value="GAA4797251.1"/>
    <property type="molecule type" value="Genomic_DNA"/>
</dbReference>
<feature type="compositionally biased region" description="Basic and acidic residues" evidence="1">
    <location>
        <begin position="1"/>
        <end position="11"/>
    </location>
</feature>
<evidence type="ECO:0000313" key="2">
    <source>
        <dbReference type="EMBL" id="GAA4797251.1"/>
    </source>
</evidence>
<keyword evidence="3" id="KW-1185">Reference proteome</keyword>
<organism evidence="2 3">
    <name type="scientific">Streptomyces ziwulingensis</name>
    <dbReference type="NCBI Taxonomy" id="1045501"/>
    <lineage>
        <taxon>Bacteria</taxon>
        <taxon>Bacillati</taxon>
        <taxon>Actinomycetota</taxon>
        <taxon>Actinomycetes</taxon>
        <taxon>Kitasatosporales</taxon>
        <taxon>Streptomycetaceae</taxon>
        <taxon>Streptomyces</taxon>
    </lineage>
</organism>
<gene>
    <name evidence="2" type="ORF">GCM10023220_25490</name>
</gene>
<dbReference type="Proteomes" id="UP001501265">
    <property type="component" value="Unassembled WGS sequence"/>
</dbReference>
<sequence>MDGYVRRDNRKQIRPPAGTGIPNEGLTDQEVSPFPMDDSQSNARLRAHAGAPTSGVIHVRTRLTADFTVLSNALAQRRGSAVTVGVAAYIRSLPTGVPVTIAALCEHFSEGEILISRALRELEAAGYLERRRERLPSGQIRTRTYFYDVPGGDSDSDDGGPDTPPEPPKPPRPRRQPAIPEPRETTAPPREATPTPAPERTDDPAPAPADADPKAVAVLAALRRVDPRLVLSAGEAARLAPAVTEWLAAGVGPHEITELLTVRLPDRFRARPASVLAFRLRETPLPVPPPPPLPSHPPIAERPAVLPFQTCDGCERAFRAPAPGHCRSCRNHLVGDGLVGDGLVENHLTGDRLRAAG</sequence>
<evidence type="ECO:0000313" key="3">
    <source>
        <dbReference type="Proteomes" id="UP001501265"/>
    </source>
</evidence>
<name>A0ABP9BPS7_9ACTN</name>
<accession>A0ABP9BPS7</accession>
<feature type="region of interest" description="Disordered" evidence="1">
    <location>
        <begin position="139"/>
        <end position="211"/>
    </location>
</feature>
<feature type="compositionally biased region" description="Low complexity" evidence="1">
    <location>
        <begin position="185"/>
        <end position="194"/>
    </location>
</feature>
<proteinExistence type="predicted"/>
<protein>
    <recommendedName>
        <fullName evidence="4">DNA-binding protein</fullName>
    </recommendedName>
</protein>
<evidence type="ECO:0000256" key="1">
    <source>
        <dbReference type="SAM" id="MobiDB-lite"/>
    </source>
</evidence>
<comment type="caution">
    <text evidence="2">The sequence shown here is derived from an EMBL/GenBank/DDBJ whole genome shotgun (WGS) entry which is preliminary data.</text>
</comment>